<dbReference type="Proteomes" id="UP001596154">
    <property type="component" value="Unassembled WGS sequence"/>
</dbReference>
<dbReference type="Pfam" id="PF09947">
    <property type="entry name" value="DUF2180"/>
    <property type="match status" value="1"/>
</dbReference>
<keyword evidence="2" id="KW-1185">Reference proteome</keyword>
<dbReference type="InterPro" id="IPR017211">
    <property type="entry name" value="UCP037465_Znf"/>
</dbReference>
<name>A0ABW0V4T2_9ACTN</name>
<dbReference type="EMBL" id="JBHSNY010000025">
    <property type="protein sequence ID" value="MFC5639551.1"/>
    <property type="molecule type" value="Genomic_DNA"/>
</dbReference>
<evidence type="ECO:0000313" key="1">
    <source>
        <dbReference type="EMBL" id="MFC5639551.1"/>
    </source>
</evidence>
<comment type="caution">
    <text evidence="1">The sequence shown here is derived from an EMBL/GenBank/DDBJ whole genome shotgun (WGS) entry which is preliminary data.</text>
</comment>
<accession>A0ABW0V4T2</accession>
<organism evidence="1 2">
    <name type="scientific">Streptomyces bullii</name>
    <dbReference type="NCBI Taxonomy" id="349910"/>
    <lineage>
        <taxon>Bacteria</taxon>
        <taxon>Bacillati</taxon>
        <taxon>Actinomycetota</taxon>
        <taxon>Actinomycetes</taxon>
        <taxon>Kitasatosporales</taxon>
        <taxon>Streptomycetaceae</taxon>
        <taxon>Streptomyces</taxon>
    </lineage>
</organism>
<sequence length="83" mass="8859">MNCLDCHGTGRQTPAHGVCVQCGAAVCAQHSQISEQFLTCTKPVYRTVTIEPPVRRLMCGPCEAAHQANAACCPQSAQFARTP</sequence>
<reference evidence="2" key="1">
    <citation type="journal article" date="2019" name="Int. J. Syst. Evol. Microbiol.">
        <title>The Global Catalogue of Microorganisms (GCM) 10K type strain sequencing project: providing services to taxonomists for standard genome sequencing and annotation.</title>
        <authorList>
            <consortium name="The Broad Institute Genomics Platform"/>
            <consortium name="The Broad Institute Genome Sequencing Center for Infectious Disease"/>
            <person name="Wu L."/>
            <person name="Ma J."/>
        </authorList>
    </citation>
    <scope>NUCLEOTIDE SEQUENCE [LARGE SCALE GENOMIC DNA]</scope>
    <source>
        <strain evidence="2">CGMCC 4.7248</strain>
    </source>
</reference>
<dbReference type="RefSeq" id="WP_381031641.1">
    <property type="nucleotide sequence ID" value="NZ_JBHSNY010000025.1"/>
</dbReference>
<protein>
    <submittedName>
        <fullName evidence="1">DUF2180 family protein</fullName>
    </submittedName>
</protein>
<proteinExistence type="predicted"/>
<gene>
    <name evidence="1" type="ORF">ACFPZJ_38730</name>
</gene>
<evidence type="ECO:0000313" key="2">
    <source>
        <dbReference type="Proteomes" id="UP001596154"/>
    </source>
</evidence>